<protein>
    <submittedName>
        <fullName evidence="2">Saccharopine dehydrogenase</fullName>
    </submittedName>
</protein>
<dbReference type="EMBL" id="CP039347">
    <property type="protein sequence ID" value="QCD88820.1"/>
    <property type="molecule type" value="Genomic_DNA"/>
</dbReference>
<dbReference type="Gene3D" id="3.40.50.720">
    <property type="entry name" value="NAD(P)-binding Rossmann-like Domain"/>
    <property type="match status" value="1"/>
</dbReference>
<feature type="domain" description="Saccharopine dehydrogenase NADP binding" evidence="1">
    <location>
        <begin position="41"/>
        <end position="149"/>
    </location>
</feature>
<evidence type="ECO:0000259" key="1">
    <source>
        <dbReference type="Pfam" id="PF03435"/>
    </source>
</evidence>
<name>A0A4D6LJW5_VIGUN</name>
<dbReference type="InterPro" id="IPR005097">
    <property type="entry name" value="Sacchrp_dh_NADP-bd"/>
</dbReference>
<proteinExistence type="predicted"/>
<dbReference type="Proteomes" id="UP000501690">
    <property type="component" value="Linkage Group LG3"/>
</dbReference>
<dbReference type="Gene3D" id="3.30.360.10">
    <property type="entry name" value="Dihydrodipicolinate Reductase, domain 2"/>
    <property type="match status" value="1"/>
</dbReference>
<dbReference type="Pfam" id="PF03435">
    <property type="entry name" value="Sacchrp_dh_NADP"/>
    <property type="match status" value="1"/>
</dbReference>
<accession>A0A4D6LJW5</accession>
<keyword evidence="3" id="KW-1185">Reference proteome</keyword>
<evidence type="ECO:0000313" key="2">
    <source>
        <dbReference type="EMBL" id="QCD88820.1"/>
    </source>
</evidence>
<evidence type="ECO:0000313" key="3">
    <source>
        <dbReference type="Proteomes" id="UP000501690"/>
    </source>
</evidence>
<reference evidence="2 3" key="1">
    <citation type="submission" date="2019-04" db="EMBL/GenBank/DDBJ databases">
        <title>An improved genome assembly and genetic linkage map for asparagus bean, Vigna unguiculata ssp. sesquipedialis.</title>
        <authorList>
            <person name="Xia Q."/>
            <person name="Zhang R."/>
            <person name="Dong Y."/>
        </authorList>
    </citation>
    <scope>NUCLEOTIDE SEQUENCE [LARGE SCALE GENOMIC DNA]</scope>
    <source>
        <tissue evidence="2">Leaf</tissue>
    </source>
</reference>
<dbReference type="AlphaFoldDB" id="A0A4D6LJW5"/>
<gene>
    <name evidence="2" type="ORF">DEO72_LG3g3371</name>
</gene>
<dbReference type="SUPFAM" id="SSF51735">
    <property type="entry name" value="NAD(P)-binding Rossmann-fold domains"/>
    <property type="match status" value="1"/>
</dbReference>
<sequence>MPPLSLSLNLKWTPLNLRATATATNKVTEVPLPEKIRNSRILVLGGTGRVGGSTAIALSNFCPDLRILVAGRNREKGEALTAKLGGNAEFARVDIDDVNSLETALKSVDLVIHAAGPFQRAERCTVLEAAINTKTAYIDVCDDTSYAWRAKSLMKRALDANIPAITTAGIYPGVSNVMAAELVRAANESKDKPERLRFYYYTAGTGGAGPTILATSFLLLGEEVVAYNKGEKIRMKPYSAMLNIDFGKGIGKRDVYLLNLPEVSSAHEILGVPTVSARFGTAPFFWNWGMEAMTTLLPLEFLRDRNKVQSLVQLFDPFVRALDGIAGERVSMRVDLECASGRHTVGLFSHKRLSVSVGISTAAFALAILEGSTQPGVWFPEEPQGIPIEAREVLLERASQGTFNFVMNRSPWRVETNPKEFGSFTRDFSSSLNHNISHSLVGFLTTGHGNKATLHHHKFQNVISFATIPGPTKHHVIQRNKEDKLHQLCTFFRSVGISTAAFALAILEGSTQPGVWFPEEPQGIPIEAREVLLERASQGTFNFVMNRSPWRVETNPKEFGLGIYL</sequence>
<dbReference type="PANTHER" id="PTHR43796:SF2">
    <property type="entry name" value="CARBOXYNORSPERMIDINE SYNTHASE"/>
    <property type="match status" value="1"/>
</dbReference>
<dbReference type="InterPro" id="IPR036291">
    <property type="entry name" value="NAD(P)-bd_dom_sf"/>
</dbReference>
<organism evidence="2 3">
    <name type="scientific">Vigna unguiculata</name>
    <name type="common">Cowpea</name>
    <dbReference type="NCBI Taxonomy" id="3917"/>
    <lineage>
        <taxon>Eukaryota</taxon>
        <taxon>Viridiplantae</taxon>
        <taxon>Streptophyta</taxon>
        <taxon>Embryophyta</taxon>
        <taxon>Tracheophyta</taxon>
        <taxon>Spermatophyta</taxon>
        <taxon>Magnoliopsida</taxon>
        <taxon>eudicotyledons</taxon>
        <taxon>Gunneridae</taxon>
        <taxon>Pentapetalae</taxon>
        <taxon>rosids</taxon>
        <taxon>fabids</taxon>
        <taxon>Fabales</taxon>
        <taxon>Fabaceae</taxon>
        <taxon>Papilionoideae</taxon>
        <taxon>50 kb inversion clade</taxon>
        <taxon>NPAAA clade</taxon>
        <taxon>indigoferoid/millettioid clade</taxon>
        <taxon>Phaseoleae</taxon>
        <taxon>Vigna</taxon>
    </lineage>
</organism>
<dbReference type="PANTHER" id="PTHR43796">
    <property type="entry name" value="CARBOXYNORSPERMIDINE SYNTHASE"/>
    <property type="match status" value="1"/>
</dbReference>